<feature type="region of interest" description="Disordered" evidence="1">
    <location>
        <begin position="1"/>
        <end position="163"/>
    </location>
</feature>
<name>A0AAV7KPY9_PLEWA</name>
<feature type="compositionally biased region" description="Basic and acidic residues" evidence="1">
    <location>
        <begin position="83"/>
        <end position="92"/>
    </location>
</feature>
<evidence type="ECO:0000313" key="2">
    <source>
        <dbReference type="EMBL" id="KAJ1080102.1"/>
    </source>
</evidence>
<proteinExistence type="predicted"/>
<dbReference type="AlphaFoldDB" id="A0AAV7KPY9"/>
<comment type="caution">
    <text evidence="2">The sequence shown here is derived from an EMBL/GenBank/DDBJ whole genome shotgun (WGS) entry which is preliminary data.</text>
</comment>
<gene>
    <name evidence="2" type="ORF">NDU88_000323</name>
</gene>
<protein>
    <submittedName>
        <fullName evidence="2">Uncharacterized protein</fullName>
    </submittedName>
</protein>
<feature type="compositionally biased region" description="Basic residues" evidence="1">
    <location>
        <begin position="1"/>
        <end position="11"/>
    </location>
</feature>
<reference evidence="2" key="1">
    <citation type="journal article" date="2022" name="bioRxiv">
        <title>Sequencing and chromosome-scale assembly of the giantPleurodeles waltlgenome.</title>
        <authorList>
            <person name="Brown T."/>
            <person name="Elewa A."/>
            <person name="Iarovenko S."/>
            <person name="Subramanian E."/>
            <person name="Araus A.J."/>
            <person name="Petzold A."/>
            <person name="Susuki M."/>
            <person name="Suzuki K.-i.T."/>
            <person name="Hayashi T."/>
            <person name="Toyoda A."/>
            <person name="Oliveira C."/>
            <person name="Osipova E."/>
            <person name="Leigh N.D."/>
            <person name="Simon A."/>
            <person name="Yun M.H."/>
        </authorList>
    </citation>
    <scope>NUCLEOTIDE SEQUENCE</scope>
    <source>
        <strain evidence="2">20211129_DDA</strain>
        <tissue evidence="2">Liver</tissue>
    </source>
</reference>
<accession>A0AAV7KPY9</accession>
<dbReference type="Proteomes" id="UP001066276">
    <property type="component" value="Chromosome 12"/>
</dbReference>
<evidence type="ECO:0000313" key="3">
    <source>
        <dbReference type="Proteomes" id="UP001066276"/>
    </source>
</evidence>
<organism evidence="2 3">
    <name type="scientific">Pleurodeles waltl</name>
    <name type="common">Iberian ribbed newt</name>
    <dbReference type="NCBI Taxonomy" id="8319"/>
    <lineage>
        <taxon>Eukaryota</taxon>
        <taxon>Metazoa</taxon>
        <taxon>Chordata</taxon>
        <taxon>Craniata</taxon>
        <taxon>Vertebrata</taxon>
        <taxon>Euteleostomi</taxon>
        <taxon>Amphibia</taxon>
        <taxon>Batrachia</taxon>
        <taxon>Caudata</taxon>
        <taxon>Salamandroidea</taxon>
        <taxon>Salamandridae</taxon>
        <taxon>Pleurodelinae</taxon>
        <taxon>Pleurodeles</taxon>
    </lineage>
</organism>
<dbReference type="EMBL" id="JANPWB010000016">
    <property type="protein sequence ID" value="KAJ1080102.1"/>
    <property type="molecule type" value="Genomic_DNA"/>
</dbReference>
<keyword evidence="3" id="KW-1185">Reference proteome</keyword>
<evidence type="ECO:0000256" key="1">
    <source>
        <dbReference type="SAM" id="MobiDB-lite"/>
    </source>
</evidence>
<sequence>MAAPSRRRRSGQKPPLGWRGAGATSPGAGPRDSRGLRHPSWGEAAQRVGVPVAESCVHAPVTRNAERYPNTPSLPKRGAGRPINKEAATEPHTRRRPPGLAIQCPGGEIPTLSRRITLDPRGTRRDRRWPGANGARSRARREQSGVSRALRRTPAAAVLRPCG</sequence>